<dbReference type="Proteomes" id="UP000572051">
    <property type="component" value="Unassembled WGS sequence"/>
</dbReference>
<dbReference type="Pfam" id="PF19953">
    <property type="entry name" value="EACC1"/>
    <property type="match status" value="1"/>
</dbReference>
<gene>
    <name evidence="2" type="ORF">HNR10_005681</name>
</gene>
<keyword evidence="3" id="KW-1185">Reference proteome</keyword>
<protein>
    <submittedName>
        <fullName evidence="2">Uncharacterized protein</fullName>
    </submittedName>
</protein>
<feature type="transmembrane region" description="Helical" evidence="1">
    <location>
        <begin position="58"/>
        <end position="79"/>
    </location>
</feature>
<keyword evidence="1" id="KW-0472">Membrane</keyword>
<keyword evidence="1" id="KW-0812">Transmembrane</keyword>
<dbReference type="AlphaFoldDB" id="A0A7Z0JDS8"/>
<evidence type="ECO:0000256" key="1">
    <source>
        <dbReference type="SAM" id="Phobius"/>
    </source>
</evidence>
<evidence type="ECO:0000313" key="3">
    <source>
        <dbReference type="Proteomes" id="UP000572051"/>
    </source>
</evidence>
<dbReference type="EMBL" id="JACCFS010000001">
    <property type="protein sequence ID" value="NYJ37800.1"/>
    <property type="molecule type" value="Genomic_DNA"/>
</dbReference>
<keyword evidence="1" id="KW-1133">Transmembrane helix</keyword>
<proteinExistence type="predicted"/>
<reference evidence="2 3" key="1">
    <citation type="submission" date="2020-07" db="EMBL/GenBank/DDBJ databases">
        <title>Sequencing the genomes of 1000 actinobacteria strains.</title>
        <authorList>
            <person name="Klenk H.-P."/>
        </authorList>
    </citation>
    <scope>NUCLEOTIDE SEQUENCE [LARGE SCALE GENOMIC DNA]</scope>
    <source>
        <strain evidence="2 3">DSM 44442</strain>
    </source>
</reference>
<accession>A0A7Z0JDS8</accession>
<comment type="caution">
    <text evidence="2">The sequence shown here is derived from an EMBL/GenBank/DDBJ whole genome shotgun (WGS) entry which is preliminary data.</text>
</comment>
<name>A0A7Z0JDS8_9ACTN</name>
<dbReference type="RefSeq" id="WP_179828836.1">
    <property type="nucleotide sequence ID" value="NZ_JACCFS010000001.1"/>
</dbReference>
<dbReference type="InterPro" id="IPR045428">
    <property type="entry name" value="EACC1"/>
</dbReference>
<organism evidence="2 3">
    <name type="scientific">Nocardiopsis aegyptia</name>
    <dbReference type="NCBI Taxonomy" id="220378"/>
    <lineage>
        <taxon>Bacteria</taxon>
        <taxon>Bacillati</taxon>
        <taxon>Actinomycetota</taxon>
        <taxon>Actinomycetes</taxon>
        <taxon>Streptosporangiales</taxon>
        <taxon>Nocardiopsidaceae</taxon>
        <taxon>Nocardiopsis</taxon>
    </lineage>
</organism>
<sequence>METSLQILLTEEEASAEQIEELSGRLRRELLQLDVDDVTPVRSAGAPLGARGWDMAQVGALLVIMNQSVTALGAVVGAVRRWRDRCRERPTIRLEIDGDVLEISETSPELTARAFELFVDRHSPAGDRP</sequence>
<evidence type="ECO:0000313" key="2">
    <source>
        <dbReference type="EMBL" id="NYJ37800.1"/>
    </source>
</evidence>